<dbReference type="Pfam" id="PF02195">
    <property type="entry name" value="ParB_N"/>
    <property type="match status" value="1"/>
</dbReference>
<dbReference type="InterPro" id="IPR050336">
    <property type="entry name" value="Chromosome_partition/occlusion"/>
</dbReference>
<name>A0A4R0XH47_9BURK</name>
<dbReference type="Proteomes" id="UP000294200">
    <property type="component" value="Unassembled WGS sequence"/>
</dbReference>
<dbReference type="Gene3D" id="3.90.1530.30">
    <property type="match status" value="1"/>
</dbReference>
<reference evidence="2 3" key="1">
    <citation type="submission" date="2017-02" db="EMBL/GenBank/DDBJ databases">
        <title>Paraburkholderia sophoroidis sp. nov. and Paraburkholderia steynii sp. nov. rhizobial symbionts of the fynbos legume Hypocalyptus sophoroides.</title>
        <authorList>
            <person name="Steenkamp E.T."/>
            <person name="Beukes C.W."/>
            <person name="Van Zyl E."/>
            <person name="Avontuur J."/>
            <person name="Chan W.Y."/>
            <person name="Hassen A."/>
            <person name="Palmer M."/>
            <person name="Mthombeni L."/>
            <person name="Phalane F."/>
            <person name="Sereme K."/>
            <person name="Venter S.N."/>
        </authorList>
    </citation>
    <scope>NUCLEOTIDE SEQUENCE [LARGE SCALE GENOMIC DNA]</scope>
    <source>
        <strain evidence="2 3">HC1.1ba</strain>
    </source>
</reference>
<dbReference type="GO" id="GO:0005694">
    <property type="term" value="C:chromosome"/>
    <property type="evidence" value="ECO:0007669"/>
    <property type="project" value="TreeGrafter"/>
</dbReference>
<dbReference type="AlphaFoldDB" id="A0A4R0XH47"/>
<sequence length="303" mass="34189">MGGLTQQPIEFIPIDQIRVINPRTRGKKQHQAIVENIASVGLKKPITVSKLPEAIGEYRYDLVCGQGRLEAVRLLGFETIPARVVIKNEADCLLMSLIENVARRNHSTRELLRDIQALRQSGYTDGEIAVKVGLSTAYLQNVTFLLDRGEERLLAAVDNGTIPIAIAIHISRAEEQKVQAALMDAYSQGTLKGKQLAVVRKLIERRNTTGERKFKPSGVKIGAKGQQLSPEHLRRVYVRECNRQKLLAKRAEVVQARLSFIVHSLKEMMRDREFAELLSEQGLTTIPQILEQRIRHEAPTWKH</sequence>
<dbReference type="InterPro" id="IPR011111">
    <property type="entry name" value="Plasmid_RepB"/>
</dbReference>
<comment type="caution">
    <text evidence="2">The sequence shown here is derived from an EMBL/GenBank/DDBJ whole genome shotgun (WGS) entry which is preliminary data.</text>
</comment>
<dbReference type="InterPro" id="IPR003115">
    <property type="entry name" value="ParB_N"/>
</dbReference>
<accession>A0A4R0XH47</accession>
<dbReference type="Pfam" id="PF07506">
    <property type="entry name" value="RepB"/>
    <property type="match status" value="1"/>
</dbReference>
<protein>
    <recommendedName>
        <fullName evidence="1">ParB-like N-terminal domain-containing protein</fullName>
    </recommendedName>
</protein>
<dbReference type="SMART" id="SM00470">
    <property type="entry name" value="ParB"/>
    <property type="match status" value="1"/>
</dbReference>
<keyword evidence="3" id="KW-1185">Reference proteome</keyword>
<dbReference type="SUPFAM" id="SSF110849">
    <property type="entry name" value="ParB/Sulfiredoxin"/>
    <property type="match status" value="1"/>
</dbReference>
<dbReference type="PANTHER" id="PTHR33375">
    <property type="entry name" value="CHROMOSOME-PARTITIONING PROTEIN PARB-RELATED"/>
    <property type="match status" value="1"/>
</dbReference>
<evidence type="ECO:0000259" key="1">
    <source>
        <dbReference type="SMART" id="SM00470"/>
    </source>
</evidence>
<dbReference type="CDD" id="cd16411">
    <property type="entry name" value="ParB_N_like"/>
    <property type="match status" value="1"/>
</dbReference>
<dbReference type="InterPro" id="IPR036086">
    <property type="entry name" value="ParB/Sulfiredoxin_sf"/>
</dbReference>
<evidence type="ECO:0000313" key="3">
    <source>
        <dbReference type="Proteomes" id="UP000294200"/>
    </source>
</evidence>
<dbReference type="GO" id="GO:0007059">
    <property type="term" value="P:chromosome segregation"/>
    <property type="evidence" value="ECO:0007669"/>
    <property type="project" value="TreeGrafter"/>
</dbReference>
<gene>
    <name evidence="2" type="ORF">BZM27_21170</name>
</gene>
<dbReference type="Gene3D" id="1.10.10.2830">
    <property type="match status" value="1"/>
</dbReference>
<dbReference type="SUPFAM" id="SSF109709">
    <property type="entry name" value="KorB DNA-binding domain-like"/>
    <property type="match status" value="1"/>
</dbReference>
<feature type="domain" description="ParB-like N-terminal" evidence="1">
    <location>
        <begin position="10"/>
        <end position="101"/>
    </location>
</feature>
<organism evidence="2 3">
    <name type="scientific">Paraburkholderia steynii</name>
    <dbReference type="NCBI Taxonomy" id="1245441"/>
    <lineage>
        <taxon>Bacteria</taxon>
        <taxon>Pseudomonadati</taxon>
        <taxon>Pseudomonadota</taxon>
        <taxon>Betaproteobacteria</taxon>
        <taxon>Burkholderiales</taxon>
        <taxon>Burkholderiaceae</taxon>
        <taxon>Paraburkholderia</taxon>
    </lineage>
</organism>
<dbReference type="PANTHER" id="PTHR33375:SF1">
    <property type="entry name" value="CHROMOSOME-PARTITIONING PROTEIN PARB-RELATED"/>
    <property type="match status" value="1"/>
</dbReference>
<proteinExistence type="predicted"/>
<dbReference type="EMBL" id="MWML01000075">
    <property type="protein sequence ID" value="TCG07200.1"/>
    <property type="molecule type" value="Genomic_DNA"/>
</dbReference>
<evidence type="ECO:0000313" key="2">
    <source>
        <dbReference type="EMBL" id="TCG07200.1"/>
    </source>
</evidence>